<dbReference type="EMBL" id="JABFDN010000003">
    <property type="protein sequence ID" value="NPU66086.1"/>
    <property type="molecule type" value="Genomic_DNA"/>
</dbReference>
<evidence type="ECO:0000259" key="4">
    <source>
        <dbReference type="PROSITE" id="PS50043"/>
    </source>
</evidence>
<evidence type="ECO:0000313" key="5">
    <source>
        <dbReference type="EMBL" id="NPU66086.1"/>
    </source>
</evidence>
<reference evidence="5" key="1">
    <citation type="submission" date="2020-05" db="EMBL/GenBank/DDBJ databases">
        <title>Nod-independent and nitrogen-fixing Bradyrhizobium aeschynomene sp. nov. isolated from nodules of Aeschynomene indica.</title>
        <authorList>
            <person name="Zhang Z."/>
        </authorList>
    </citation>
    <scope>NUCLEOTIDE SEQUENCE</scope>
    <source>
        <strain evidence="5">83012</strain>
    </source>
</reference>
<dbReference type="Proteomes" id="UP000886476">
    <property type="component" value="Unassembled WGS sequence"/>
</dbReference>
<feature type="domain" description="HTH luxR-type" evidence="4">
    <location>
        <begin position="191"/>
        <end position="256"/>
    </location>
</feature>
<sequence length="263" mass="28376">MEAMTPGSDATGAVSAMVLAIGQQSFPEVLIETLRAVAGVGHCMVFTFENQHSARCLLSTGDIAIGPDLGAAYSQHFHTADPNREAIFGQRAQARHILLPNFARRMYPRGYRKLFFEDSEIVDKAATAIWVGDHCTYVNFYRTAVQGGFAPDERQRIAAVAPLVAAIVARHCQAHAAAADPADKLASLFAAGGPLSVLTPREKDVCRRILSGFSSEAIAADLGIALNSVFTYRKRAYEKLGIASQNELFAIALRLMTAPKPLN</sequence>
<keyword evidence="2" id="KW-0238">DNA-binding</keyword>
<dbReference type="CDD" id="cd06170">
    <property type="entry name" value="LuxR_C_like"/>
    <property type="match status" value="1"/>
</dbReference>
<dbReference type="PROSITE" id="PS00622">
    <property type="entry name" value="HTH_LUXR_1"/>
    <property type="match status" value="1"/>
</dbReference>
<dbReference type="InterPro" id="IPR036388">
    <property type="entry name" value="WH-like_DNA-bd_sf"/>
</dbReference>
<dbReference type="Pfam" id="PF00196">
    <property type="entry name" value="GerE"/>
    <property type="match status" value="1"/>
</dbReference>
<dbReference type="PANTHER" id="PTHR44688">
    <property type="entry name" value="DNA-BINDING TRANSCRIPTIONAL ACTIVATOR DEVR_DOSR"/>
    <property type="match status" value="1"/>
</dbReference>
<gene>
    <name evidence="5" type="ORF">HL667_13875</name>
</gene>
<keyword evidence="1" id="KW-0805">Transcription regulation</keyword>
<evidence type="ECO:0000256" key="1">
    <source>
        <dbReference type="ARBA" id="ARBA00023015"/>
    </source>
</evidence>
<name>A0ABX2CCY0_9BRAD</name>
<evidence type="ECO:0000256" key="3">
    <source>
        <dbReference type="ARBA" id="ARBA00023163"/>
    </source>
</evidence>
<dbReference type="PROSITE" id="PS50043">
    <property type="entry name" value="HTH_LUXR_2"/>
    <property type="match status" value="1"/>
</dbReference>
<dbReference type="InterPro" id="IPR000792">
    <property type="entry name" value="Tscrpt_reg_LuxR_C"/>
</dbReference>
<dbReference type="SUPFAM" id="SSF46894">
    <property type="entry name" value="C-terminal effector domain of the bipartite response regulators"/>
    <property type="match status" value="1"/>
</dbReference>
<evidence type="ECO:0000256" key="2">
    <source>
        <dbReference type="ARBA" id="ARBA00023125"/>
    </source>
</evidence>
<organism evidence="5 6">
    <name type="scientific">Bradyrhizobium aeschynomenes</name>
    <dbReference type="NCBI Taxonomy" id="2734909"/>
    <lineage>
        <taxon>Bacteria</taxon>
        <taxon>Pseudomonadati</taxon>
        <taxon>Pseudomonadota</taxon>
        <taxon>Alphaproteobacteria</taxon>
        <taxon>Hyphomicrobiales</taxon>
        <taxon>Nitrobacteraceae</taxon>
        <taxon>Bradyrhizobium</taxon>
    </lineage>
</organism>
<dbReference type="Gene3D" id="1.10.10.10">
    <property type="entry name" value="Winged helix-like DNA-binding domain superfamily/Winged helix DNA-binding domain"/>
    <property type="match status" value="1"/>
</dbReference>
<keyword evidence="6" id="KW-1185">Reference proteome</keyword>
<dbReference type="PRINTS" id="PR00038">
    <property type="entry name" value="HTHLUXR"/>
</dbReference>
<dbReference type="InterPro" id="IPR016032">
    <property type="entry name" value="Sig_transdc_resp-reg_C-effctor"/>
</dbReference>
<proteinExistence type="predicted"/>
<dbReference type="RefSeq" id="WP_172111127.1">
    <property type="nucleotide sequence ID" value="NZ_JABFDN010000003.1"/>
</dbReference>
<evidence type="ECO:0000313" key="6">
    <source>
        <dbReference type="Proteomes" id="UP000886476"/>
    </source>
</evidence>
<protein>
    <submittedName>
        <fullName evidence="5">Helix-turn-helix transcriptional regulator</fullName>
    </submittedName>
</protein>
<keyword evidence="3" id="KW-0804">Transcription</keyword>
<comment type="caution">
    <text evidence="5">The sequence shown here is derived from an EMBL/GenBank/DDBJ whole genome shotgun (WGS) entry which is preliminary data.</text>
</comment>
<accession>A0ABX2CCY0</accession>
<dbReference type="SMART" id="SM00421">
    <property type="entry name" value="HTH_LUXR"/>
    <property type="match status" value="1"/>
</dbReference>
<dbReference type="PANTHER" id="PTHR44688:SF16">
    <property type="entry name" value="DNA-BINDING TRANSCRIPTIONAL ACTIVATOR DEVR_DOSR"/>
    <property type="match status" value="1"/>
</dbReference>